<feature type="domain" description="Isochorismatase-like" evidence="1">
    <location>
        <begin position="1"/>
        <end position="125"/>
    </location>
</feature>
<comment type="caution">
    <text evidence="2">The sequence shown here is derived from an EMBL/GenBank/DDBJ whole genome shotgun (WGS) entry which is preliminary data.</text>
</comment>
<evidence type="ECO:0000313" key="3">
    <source>
        <dbReference type="Proteomes" id="UP001252875"/>
    </source>
</evidence>
<dbReference type="CDD" id="cd00431">
    <property type="entry name" value="cysteine_hydrolases"/>
    <property type="match status" value="1"/>
</dbReference>
<keyword evidence="3" id="KW-1185">Reference proteome</keyword>
<name>A0ABU3EU74_9ENTE</name>
<proteinExistence type="predicted"/>
<dbReference type="Pfam" id="PF00857">
    <property type="entry name" value="Isochorismatase"/>
    <property type="match status" value="1"/>
</dbReference>
<dbReference type="EMBL" id="JARPYI010000001">
    <property type="protein sequence ID" value="MDT2598422.1"/>
    <property type="molecule type" value="Genomic_DNA"/>
</dbReference>
<evidence type="ECO:0000259" key="1">
    <source>
        <dbReference type="Pfam" id="PF00857"/>
    </source>
</evidence>
<organism evidence="2 3">
    <name type="scientific">Enterococcus hulanensis</name>
    <dbReference type="NCBI Taxonomy" id="2559929"/>
    <lineage>
        <taxon>Bacteria</taxon>
        <taxon>Bacillati</taxon>
        <taxon>Bacillota</taxon>
        <taxon>Bacilli</taxon>
        <taxon>Lactobacillales</taxon>
        <taxon>Enterococcaceae</taxon>
        <taxon>Enterococcus</taxon>
    </lineage>
</organism>
<dbReference type="InterPro" id="IPR036380">
    <property type="entry name" value="Isochorismatase-like_sf"/>
</dbReference>
<gene>
    <name evidence="2" type="ORF">P7D85_01475</name>
</gene>
<dbReference type="SUPFAM" id="SSF52499">
    <property type="entry name" value="Isochorismatase-like hydrolases"/>
    <property type="match status" value="1"/>
</dbReference>
<accession>A0ABU3EU74</accession>
<keyword evidence="2" id="KW-0378">Hydrolase</keyword>
<dbReference type="GO" id="GO:0016787">
    <property type="term" value="F:hydrolase activity"/>
    <property type="evidence" value="ECO:0007669"/>
    <property type="project" value="UniProtKB-KW"/>
</dbReference>
<reference evidence="2 3" key="1">
    <citation type="submission" date="2023-03" db="EMBL/GenBank/DDBJ databases">
        <authorList>
            <person name="Shen W."/>
            <person name="Cai J."/>
        </authorList>
    </citation>
    <scope>NUCLEOTIDE SEQUENCE [LARGE SCALE GENOMIC DNA]</scope>
    <source>
        <strain evidence="2 3">D6-4</strain>
    </source>
</reference>
<dbReference type="RefSeq" id="WP_311821264.1">
    <property type="nucleotide sequence ID" value="NZ_JARPYF010000001.1"/>
</dbReference>
<dbReference type="InterPro" id="IPR000868">
    <property type="entry name" value="Isochorismatase-like_dom"/>
</dbReference>
<protein>
    <submittedName>
        <fullName evidence="2">Cysteine hydrolase</fullName>
    </submittedName>
</protein>
<evidence type="ECO:0000313" key="2">
    <source>
        <dbReference type="EMBL" id="MDT2598422.1"/>
    </source>
</evidence>
<dbReference type="Proteomes" id="UP001252875">
    <property type="component" value="Unassembled WGS sequence"/>
</dbReference>
<sequence>MLVIVDMQNRILDANDENYVPGADSIIPKIRHRLEKAREAGELILFTRDIPIEYKNESEEHFDLQIVDELSPLATEYVFKKNYYALPPELLIRVRELSEERKQEKSRIEVTGVELSLCVLANALALQGAIPEADFYIDPELVDGNQLNEATFRLLKEFNIEVLQ</sequence>
<dbReference type="Gene3D" id="3.40.50.850">
    <property type="entry name" value="Isochorismatase-like"/>
    <property type="match status" value="1"/>
</dbReference>